<dbReference type="OrthoDB" id="433733at2759"/>
<reference evidence="4 5" key="2">
    <citation type="submission" date="2024-05" db="EMBL/GenBank/DDBJ databases">
        <authorList>
            <person name="Chen Y."/>
            <person name="Shah S."/>
            <person name="Dougan E. K."/>
            <person name="Thang M."/>
            <person name="Chan C."/>
        </authorList>
    </citation>
    <scope>NUCLEOTIDE SEQUENCE [LARGE SCALE GENOMIC DNA]</scope>
</reference>
<dbReference type="SUPFAM" id="SSF53448">
    <property type="entry name" value="Nucleotide-diphospho-sugar transferases"/>
    <property type="match status" value="1"/>
</dbReference>
<dbReference type="Gene3D" id="3.90.550.20">
    <property type="match status" value="1"/>
</dbReference>
<accession>A0A9P1FFU6</accession>
<dbReference type="Pfam" id="PF00023">
    <property type="entry name" value="Ank"/>
    <property type="match status" value="1"/>
</dbReference>
<dbReference type="InterPro" id="IPR051706">
    <property type="entry name" value="Glycosyltransferase_domain"/>
</dbReference>
<dbReference type="SMART" id="SM00248">
    <property type="entry name" value="ANK"/>
    <property type="match status" value="6"/>
</dbReference>
<dbReference type="PROSITE" id="PS50088">
    <property type="entry name" value="ANK_REPEAT"/>
    <property type="match status" value="1"/>
</dbReference>
<dbReference type="InterPro" id="IPR002110">
    <property type="entry name" value="Ankyrin_rpt"/>
</dbReference>
<dbReference type="PANTHER" id="PTHR32385">
    <property type="entry name" value="MANNOSYL PHOSPHORYLINOSITOL CERAMIDE SYNTHASE"/>
    <property type="match status" value="1"/>
</dbReference>
<keyword evidence="1" id="KW-0808">Transferase</keyword>
<dbReference type="AlphaFoldDB" id="A0A9P1FFU6"/>
<dbReference type="InterPro" id="IPR036770">
    <property type="entry name" value="Ankyrin_rpt-contain_sf"/>
</dbReference>
<dbReference type="GO" id="GO:0016020">
    <property type="term" value="C:membrane"/>
    <property type="evidence" value="ECO:0007669"/>
    <property type="project" value="GOC"/>
</dbReference>
<dbReference type="GO" id="GO:0000030">
    <property type="term" value="F:mannosyltransferase activity"/>
    <property type="evidence" value="ECO:0007669"/>
    <property type="project" value="TreeGrafter"/>
</dbReference>
<dbReference type="Proteomes" id="UP001152797">
    <property type="component" value="Unassembled WGS sequence"/>
</dbReference>
<evidence type="ECO:0000313" key="3">
    <source>
        <dbReference type="EMBL" id="CAI3974481.1"/>
    </source>
</evidence>
<feature type="repeat" description="ANK" evidence="2">
    <location>
        <begin position="471"/>
        <end position="504"/>
    </location>
</feature>
<protein>
    <submittedName>
        <fullName evidence="4">Inositol phosphoceramide mannosyltransferase 1 (IPC mannosyltransferase 1)</fullName>
    </submittedName>
</protein>
<proteinExistence type="predicted"/>
<dbReference type="InterPro" id="IPR007577">
    <property type="entry name" value="GlycoTrfase_DXD_sugar-bd_CS"/>
</dbReference>
<dbReference type="PANTHER" id="PTHR32385:SF23">
    <property type="entry name" value="NUCLEOTIDE-DIPHOSPHO-SUGAR TRANSFERASE"/>
    <property type="match status" value="1"/>
</dbReference>
<evidence type="ECO:0000313" key="4">
    <source>
        <dbReference type="EMBL" id="CAL4761793.1"/>
    </source>
</evidence>
<dbReference type="EMBL" id="CAMXCT010000136">
    <property type="protein sequence ID" value="CAI3974481.1"/>
    <property type="molecule type" value="Genomic_DNA"/>
</dbReference>
<dbReference type="InterPro" id="IPR029044">
    <property type="entry name" value="Nucleotide-diphossugar_trans"/>
</dbReference>
<sequence length="730" mass="81672">MLWRFTVTWIGWIPTHHAGRDGRGVERTVHQQFWSAKPETWPPEWRSFSGFWQRSNWTWRFWTDEDEERLFAEELPEFEELYHWIPNCLDAKISQADLSAYAILYVHGGVYADMDTMPLLPLDPLIDAALEAALGRDLVLLPTISRPDEDLEIRGVGGLEEPFSLDTDLMVSTAPRHPFFLEALRSIREYVVKHNQTVCGRDRRTPTYDLMFLTAWGRLSMLARSWQNGLKQSQLHFLESLFLREPVDATLVHLVLHVLPHHDLEDLAAQPPPRKHGARLERWLERMQRMPGTRKAKTLPLPEEYGEVQALFQGDDLILVPVAVSPAYDKRQLRELHLKCRDNSSCFRENVSSTAQQQFPERDPRNNFLLVFNDDGGIWEGSWTAAEQQQFRQAAAAAAATARDREPFTSTGFVEDFRFPSLQAAAEDQSSMNGVLCAVFAGDGDMVRLLVQQRADVNARLHGLSQLGYFDSQTPLMAALKSQQGASVVSALLEMRADTEIRSRTAIKCSYLVRSPEHVELLLAARADFQHGGPGKITALAGAAAWASAATVKTILDAGYDPNSTNAEDSGTCLGHTPLHNLAIHSRDNPEVIESAKLLLAYRANVNARVTPSGLAKLGSALAQIYGKVKKKPSRQAARSTEGVEHWRVQHLAALPGLTPLGVVAWSGHQALLGWAHHSDSELAELLLEHHADLSIANEQGFAPLELARGWEQSHLIPLCLGERCGNMWN</sequence>
<reference evidence="3" key="1">
    <citation type="submission" date="2022-10" db="EMBL/GenBank/DDBJ databases">
        <authorList>
            <person name="Chen Y."/>
            <person name="Dougan E. K."/>
            <person name="Chan C."/>
            <person name="Rhodes N."/>
            <person name="Thang M."/>
        </authorList>
    </citation>
    <scope>NUCLEOTIDE SEQUENCE</scope>
</reference>
<dbReference type="SUPFAM" id="SSF48403">
    <property type="entry name" value="Ankyrin repeat"/>
    <property type="match status" value="1"/>
</dbReference>
<dbReference type="EMBL" id="CAMXCT030000136">
    <property type="protein sequence ID" value="CAL4761793.1"/>
    <property type="molecule type" value="Genomic_DNA"/>
</dbReference>
<gene>
    <name evidence="3" type="ORF">C1SCF055_LOCUS2878</name>
</gene>
<dbReference type="Pfam" id="PF04488">
    <property type="entry name" value="Gly_transf_sug"/>
    <property type="match status" value="1"/>
</dbReference>
<evidence type="ECO:0000313" key="5">
    <source>
        <dbReference type="Proteomes" id="UP001152797"/>
    </source>
</evidence>
<dbReference type="Gene3D" id="1.25.40.20">
    <property type="entry name" value="Ankyrin repeat-containing domain"/>
    <property type="match status" value="1"/>
</dbReference>
<dbReference type="GO" id="GO:0051999">
    <property type="term" value="P:mannosyl-inositol phosphorylceramide biosynthetic process"/>
    <property type="evidence" value="ECO:0007669"/>
    <property type="project" value="TreeGrafter"/>
</dbReference>
<keyword evidence="2" id="KW-0040">ANK repeat</keyword>
<keyword evidence="5" id="KW-1185">Reference proteome</keyword>
<comment type="caution">
    <text evidence="3">The sequence shown here is derived from an EMBL/GenBank/DDBJ whole genome shotgun (WGS) entry which is preliminary data.</text>
</comment>
<name>A0A9P1FFU6_9DINO</name>
<evidence type="ECO:0000256" key="1">
    <source>
        <dbReference type="ARBA" id="ARBA00022679"/>
    </source>
</evidence>
<dbReference type="EMBL" id="CAMXCT020000136">
    <property type="protein sequence ID" value="CAL1127856.1"/>
    <property type="molecule type" value="Genomic_DNA"/>
</dbReference>
<organism evidence="3">
    <name type="scientific">Cladocopium goreaui</name>
    <dbReference type="NCBI Taxonomy" id="2562237"/>
    <lineage>
        <taxon>Eukaryota</taxon>
        <taxon>Sar</taxon>
        <taxon>Alveolata</taxon>
        <taxon>Dinophyceae</taxon>
        <taxon>Suessiales</taxon>
        <taxon>Symbiodiniaceae</taxon>
        <taxon>Cladocopium</taxon>
    </lineage>
</organism>
<keyword evidence="4" id="KW-0328">Glycosyltransferase</keyword>
<evidence type="ECO:0000256" key="2">
    <source>
        <dbReference type="PROSITE-ProRule" id="PRU00023"/>
    </source>
</evidence>